<reference evidence="1" key="2">
    <citation type="submission" date="2020-05" db="UniProtKB">
        <authorList>
            <consortium name="EnsemblMetazoa"/>
        </authorList>
    </citation>
    <scope>IDENTIFICATION</scope>
    <source>
        <strain evidence="1">IAEA</strain>
    </source>
</reference>
<keyword evidence="2" id="KW-1185">Reference proteome</keyword>
<dbReference type="VEuPathDB" id="VectorBase:GPAI004545"/>
<sequence>MYTEHLTSPSIVCKVLLMIDNTSHDVRPDKRLLPIISIDGNLSIDILRTVNEAVLLMQPVTEDRKYLHKTAYFAVRGGRVDVTVALLVLKRILLEPFCNIKLCVNCMPDCCKFARIVRPGNINSWRLPSGCCTIVFEPHVVLLAASRVLLDDISFENNLVFTIKNNPVVIPGTNALSAAVLFLLHEVSELPDYCITKYSCNNCGMCIIVTNFNNAMERRIILKAEFLKIKLTSLLRVVQSLELSILDNVRNIDVPYLRGLAVLLGLVLLFGAPIDKRDVNFDDSAEIAAAALKFLPFILGLREDFVLNSDVDLIISNIFLS</sequence>
<evidence type="ECO:0000313" key="2">
    <source>
        <dbReference type="Proteomes" id="UP000092445"/>
    </source>
</evidence>
<dbReference type="Proteomes" id="UP000092445">
    <property type="component" value="Unassembled WGS sequence"/>
</dbReference>
<name>A0A1A9Z5L1_GLOPL</name>
<evidence type="ECO:0000313" key="1">
    <source>
        <dbReference type="EnsemblMetazoa" id="GPAI004545-PA"/>
    </source>
</evidence>
<proteinExistence type="predicted"/>
<organism evidence="1 2">
    <name type="scientific">Glossina pallidipes</name>
    <name type="common">Tsetse fly</name>
    <dbReference type="NCBI Taxonomy" id="7398"/>
    <lineage>
        <taxon>Eukaryota</taxon>
        <taxon>Metazoa</taxon>
        <taxon>Ecdysozoa</taxon>
        <taxon>Arthropoda</taxon>
        <taxon>Hexapoda</taxon>
        <taxon>Insecta</taxon>
        <taxon>Pterygota</taxon>
        <taxon>Neoptera</taxon>
        <taxon>Endopterygota</taxon>
        <taxon>Diptera</taxon>
        <taxon>Brachycera</taxon>
        <taxon>Muscomorpha</taxon>
        <taxon>Hippoboscoidea</taxon>
        <taxon>Glossinidae</taxon>
        <taxon>Glossina</taxon>
    </lineage>
</organism>
<dbReference type="AlphaFoldDB" id="A0A1A9Z5L1"/>
<dbReference type="EnsemblMetazoa" id="GPAI004545-RA">
    <property type="protein sequence ID" value="GPAI004545-PA"/>
    <property type="gene ID" value="GPAI004545"/>
</dbReference>
<accession>A0A1A9Z5L1</accession>
<protein>
    <submittedName>
        <fullName evidence="1">Uncharacterized protein</fullName>
    </submittedName>
</protein>
<reference evidence="2" key="1">
    <citation type="submission" date="2014-03" db="EMBL/GenBank/DDBJ databases">
        <authorList>
            <person name="Aksoy S."/>
            <person name="Warren W."/>
            <person name="Wilson R.K."/>
        </authorList>
    </citation>
    <scope>NUCLEOTIDE SEQUENCE [LARGE SCALE GENOMIC DNA]</scope>
    <source>
        <strain evidence="2">IAEA</strain>
    </source>
</reference>